<dbReference type="InterPro" id="IPR002305">
    <property type="entry name" value="aa-tRNA-synth_Ic"/>
</dbReference>
<dbReference type="Pfam" id="PF22421">
    <property type="entry name" value="SYY_C-terminal"/>
    <property type="match status" value="1"/>
</dbReference>
<dbReference type="GO" id="GO:0005524">
    <property type="term" value="F:ATP binding"/>
    <property type="evidence" value="ECO:0007669"/>
    <property type="project" value="UniProtKB-KW"/>
</dbReference>
<dbReference type="PANTHER" id="PTHR11766">
    <property type="entry name" value="TYROSYL-TRNA SYNTHETASE"/>
    <property type="match status" value="1"/>
</dbReference>
<dbReference type="Proteomes" id="UP000178583">
    <property type="component" value="Unassembled WGS sequence"/>
</dbReference>
<dbReference type="PROSITE" id="PS50889">
    <property type="entry name" value="S4"/>
    <property type="match status" value="1"/>
</dbReference>
<dbReference type="Gene3D" id="1.10.240.10">
    <property type="entry name" value="Tyrosyl-Transfer RNA Synthetase"/>
    <property type="match status" value="1"/>
</dbReference>
<keyword evidence="2 11" id="KW-0436">Ligase</keyword>
<accession>A0A1F5E9I5</accession>
<dbReference type="PANTHER" id="PTHR11766:SF1">
    <property type="entry name" value="TYROSINE--TRNA LIGASE"/>
    <property type="match status" value="1"/>
</dbReference>
<keyword evidence="3 11" id="KW-0547">Nucleotide-binding</keyword>
<keyword evidence="4 11" id="KW-0067">ATP-binding</keyword>
<comment type="caution">
    <text evidence="13">The sequence shown here is derived from an EMBL/GenBank/DDBJ whole genome shotgun (WGS) entry which is preliminary data.</text>
</comment>
<organism evidence="13 14">
    <name type="scientific">Candidatus Berkelbacteria bacterium RIFOXYA2_FULL_43_10</name>
    <dbReference type="NCBI Taxonomy" id="1797472"/>
    <lineage>
        <taxon>Bacteria</taxon>
        <taxon>Candidatus Berkelbacteria</taxon>
    </lineage>
</organism>
<keyword evidence="6 11" id="KW-0648">Protein biosynthesis</keyword>
<dbReference type="EC" id="6.1.1.1" evidence="1 9"/>
<comment type="catalytic activity">
    <reaction evidence="8">
        <text>tRNA(Tyr) + L-tyrosine + ATP = L-tyrosyl-tRNA(Tyr) + AMP + diphosphate + H(+)</text>
        <dbReference type="Rhea" id="RHEA:10220"/>
        <dbReference type="Rhea" id="RHEA-COMP:9706"/>
        <dbReference type="Rhea" id="RHEA-COMP:9707"/>
        <dbReference type="ChEBI" id="CHEBI:15378"/>
        <dbReference type="ChEBI" id="CHEBI:30616"/>
        <dbReference type="ChEBI" id="CHEBI:33019"/>
        <dbReference type="ChEBI" id="CHEBI:58315"/>
        <dbReference type="ChEBI" id="CHEBI:78442"/>
        <dbReference type="ChEBI" id="CHEBI:78536"/>
        <dbReference type="ChEBI" id="CHEBI:456215"/>
        <dbReference type="EC" id="6.1.1.1"/>
    </reaction>
</comment>
<evidence type="ECO:0000256" key="1">
    <source>
        <dbReference type="ARBA" id="ARBA00013160"/>
    </source>
</evidence>
<dbReference type="InterPro" id="IPR014729">
    <property type="entry name" value="Rossmann-like_a/b/a_fold"/>
</dbReference>
<keyword evidence="7 11" id="KW-0030">Aminoacyl-tRNA synthetase</keyword>
<dbReference type="GO" id="GO:0003723">
    <property type="term" value="F:RNA binding"/>
    <property type="evidence" value="ECO:0007669"/>
    <property type="project" value="UniProtKB-KW"/>
</dbReference>
<dbReference type="GO" id="GO:0004831">
    <property type="term" value="F:tyrosine-tRNA ligase activity"/>
    <property type="evidence" value="ECO:0007669"/>
    <property type="project" value="UniProtKB-UniRule"/>
</dbReference>
<dbReference type="InterPro" id="IPR001412">
    <property type="entry name" value="aa-tRNA-synth_I_CS"/>
</dbReference>
<dbReference type="Pfam" id="PF00579">
    <property type="entry name" value="tRNA-synt_1b"/>
    <property type="match status" value="1"/>
</dbReference>
<gene>
    <name evidence="13" type="ORF">A2215_04325</name>
</gene>
<evidence type="ECO:0000313" key="14">
    <source>
        <dbReference type="Proteomes" id="UP000178583"/>
    </source>
</evidence>
<dbReference type="SUPFAM" id="SSF55174">
    <property type="entry name" value="Alpha-L RNA-binding motif"/>
    <property type="match status" value="1"/>
</dbReference>
<dbReference type="InterPro" id="IPR024088">
    <property type="entry name" value="Tyr-tRNA-ligase_bac-type"/>
</dbReference>
<dbReference type="Gene3D" id="3.40.50.620">
    <property type="entry name" value="HUPs"/>
    <property type="match status" value="1"/>
</dbReference>
<dbReference type="InterPro" id="IPR002307">
    <property type="entry name" value="Tyr-tRNA-ligase"/>
</dbReference>
<evidence type="ECO:0000256" key="5">
    <source>
        <dbReference type="ARBA" id="ARBA00022884"/>
    </source>
</evidence>
<sequence>MAEKSEKIKQLLERGVERIYPSKEALESVLESGKKLRLYNGIDPTGKLHIGHMVVLKKLRQFQNLGHEVIVLIGDFTAQIGDPSNKLAARKKITLAEVRANAKNYKNLIGKILDTKKSNVRFLHNQKWSNKLKPVDMLELASNFTVQQLIERDMFQKRIKNRKEIYLNEFLYPVFQAYDAVTMDVDLQVGGNDQTFNMLAGRHLMKKLKDKEKFVLSTKLFADNSGKKMGKSEGNIIALDDDPNEIFGKVMAFSDDLILVGLELLTDSTMSEIKHWEKEIGKEINPKDLKAKLAHSIVAQLYSGKEADIVMKEFERIFAQKELPTEIPEVKVASGNYDLPLLLINLEAVPSVTKARMLIEQGAVKVDEAKISDPKAQVTVYPGMVVQVGKRSFYKVK</sequence>
<evidence type="ECO:0000256" key="10">
    <source>
        <dbReference type="PROSITE-ProRule" id="PRU00182"/>
    </source>
</evidence>
<evidence type="ECO:0000259" key="12">
    <source>
        <dbReference type="Pfam" id="PF22421"/>
    </source>
</evidence>
<evidence type="ECO:0000256" key="8">
    <source>
        <dbReference type="ARBA" id="ARBA00048248"/>
    </source>
</evidence>
<feature type="domain" description="Tyrosine--tRNA ligase SYY-like C-terminal" evidence="12">
    <location>
        <begin position="325"/>
        <end position="380"/>
    </location>
</feature>
<evidence type="ECO:0000256" key="2">
    <source>
        <dbReference type="ARBA" id="ARBA00022598"/>
    </source>
</evidence>
<dbReference type="CDD" id="cd00165">
    <property type="entry name" value="S4"/>
    <property type="match status" value="1"/>
</dbReference>
<evidence type="ECO:0000313" key="13">
    <source>
        <dbReference type="EMBL" id="OGD64025.1"/>
    </source>
</evidence>
<keyword evidence="5 10" id="KW-0694">RNA-binding</keyword>
<protein>
    <recommendedName>
        <fullName evidence="1 9">Tyrosine--tRNA ligase</fullName>
        <ecNumber evidence="1 9">6.1.1.1</ecNumber>
    </recommendedName>
</protein>
<evidence type="ECO:0000256" key="9">
    <source>
        <dbReference type="NCBIfam" id="TIGR00234"/>
    </source>
</evidence>
<dbReference type="InterPro" id="IPR036986">
    <property type="entry name" value="S4_RNA-bd_sf"/>
</dbReference>
<evidence type="ECO:0000256" key="11">
    <source>
        <dbReference type="RuleBase" id="RU363036"/>
    </source>
</evidence>
<evidence type="ECO:0000256" key="7">
    <source>
        <dbReference type="ARBA" id="ARBA00023146"/>
    </source>
</evidence>
<dbReference type="GO" id="GO:0005829">
    <property type="term" value="C:cytosol"/>
    <property type="evidence" value="ECO:0007669"/>
    <property type="project" value="TreeGrafter"/>
</dbReference>
<dbReference type="PRINTS" id="PR01040">
    <property type="entry name" value="TRNASYNTHTYR"/>
</dbReference>
<proteinExistence type="inferred from homology"/>
<dbReference type="Gene3D" id="3.10.290.10">
    <property type="entry name" value="RNA-binding S4 domain"/>
    <property type="match status" value="1"/>
</dbReference>
<dbReference type="EMBL" id="MEZY01000027">
    <property type="protein sequence ID" value="OGD64025.1"/>
    <property type="molecule type" value="Genomic_DNA"/>
</dbReference>
<reference evidence="13 14" key="1">
    <citation type="journal article" date="2016" name="Nat. Commun.">
        <title>Thousands of microbial genomes shed light on interconnected biogeochemical processes in an aquifer system.</title>
        <authorList>
            <person name="Anantharaman K."/>
            <person name="Brown C.T."/>
            <person name="Hug L.A."/>
            <person name="Sharon I."/>
            <person name="Castelle C.J."/>
            <person name="Probst A.J."/>
            <person name="Thomas B.C."/>
            <person name="Singh A."/>
            <person name="Wilkins M.J."/>
            <person name="Karaoz U."/>
            <person name="Brodie E.L."/>
            <person name="Williams K.H."/>
            <person name="Hubbard S.S."/>
            <person name="Banfield J.F."/>
        </authorList>
    </citation>
    <scope>NUCLEOTIDE SEQUENCE [LARGE SCALE GENOMIC DNA]</scope>
</reference>
<evidence type="ECO:0000256" key="4">
    <source>
        <dbReference type="ARBA" id="ARBA00022840"/>
    </source>
</evidence>
<dbReference type="NCBIfam" id="TIGR00234">
    <property type="entry name" value="tyrS"/>
    <property type="match status" value="1"/>
</dbReference>
<dbReference type="PROSITE" id="PS00178">
    <property type="entry name" value="AA_TRNA_LIGASE_I"/>
    <property type="match status" value="1"/>
</dbReference>
<comment type="similarity">
    <text evidence="11">Belongs to the class-I aminoacyl-tRNA synthetase family.</text>
</comment>
<name>A0A1F5E9I5_9BACT</name>
<dbReference type="InterPro" id="IPR054608">
    <property type="entry name" value="SYY-like_C"/>
</dbReference>
<dbReference type="STRING" id="1797472.A2215_04325"/>
<dbReference type="AlphaFoldDB" id="A0A1F5E9I5"/>
<dbReference type="SUPFAM" id="SSF52374">
    <property type="entry name" value="Nucleotidylyl transferase"/>
    <property type="match status" value="1"/>
</dbReference>
<dbReference type="CDD" id="cd00805">
    <property type="entry name" value="TyrRS_core"/>
    <property type="match status" value="1"/>
</dbReference>
<dbReference type="GO" id="GO:0006437">
    <property type="term" value="P:tyrosyl-tRNA aminoacylation"/>
    <property type="evidence" value="ECO:0007669"/>
    <property type="project" value="UniProtKB-UniRule"/>
</dbReference>
<evidence type="ECO:0000256" key="3">
    <source>
        <dbReference type="ARBA" id="ARBA00022741"/>
    </source>
</evidence>
<evidence type="ECO:0000256" key="6">
    <source>
        <dbReference type="ARBA" id="ARBA00022917"/>
    </source>
</evidence>